<dbReference type="Proteomes" id="UP000237000">
    <property type="component" value="Unassembled WGS sequence"/>
</dbReference>
<dbReference type="AlphaFoldDB" id="A0A2P5FGJ6"/>
<dbReference type="STRING" id="63057.A0A2P5FGJ6"/>
<feature type="region of interest" description="Disordered" evidence="1">
    <location>
        <begin position="941"/>
        <end position="1017"/>
    </location>
</feature>
<feature type="compositionally biased region" description="Polar residues" evidence="1">
    <location>
        <begin position="1000"/>
        <end position="1009"/>
    </location>
</feature>
<dbReference type="GO" id="GO:0005634">
    <property type="term" value="C:nucleus"/>
    <property type="evidence" value="ECO:0007669"/>
    <property type="project" value="InterPro"/>
</dbReference>
<dbReference type="GO" id="GO:0006260">
    <property type="term" value="P:DNA replication"/>
    <property type="evidence" value="ECO:0007669"/>
    <property type="project" value="InterPro"/>
</dbReference>
<sequence>MENDPNSNDPITDYSQTQRIVLLIDLNPLLHLQNPTQFLNSILSSSKTLLSFPPLSSSLFAFKLFFSSLSPLLSSSKLRRLVSSSALSLSFDHPTSTFRSLSLTLDSIPPIHEDPSPDSSPKASCLAASMRQLVHDYAWDPIIQDPVTGTLLNCDSVVVNSNLVVLFSPFCGSFKSLSEFLNVGIDDACLENVNSFCERFCGFFTNVNDAFVSRDIQFSWVNVQYQMGDDRKVAIDGSELRFKFFENGIRNLGWGFCSTDSIVLGSALVPFGLIYPRIGISPDNFDCNDRVRKLRVQLSLEILDVAQKPLECKCCDLELVNLKLLPRNRSDNDVLHIPEIMNKRKGGNELNENLWGSFGDGVNKLQVKALQRYNVFKKFKGHLSDPILVREVSLKTGKGKKESSDEFFAVKVLEMMATELGDFVARKSAPIWLILLSFLYREGYWALVSLSNHSGKSLMGILKPFTVSSALLFITNDEIYMHNIVHAFDGEDGAKFGRKKKNEICKTDIAVNQLYSPQHDPSSQPIKHSGRDGKKMRSRRNLKLPQDQTWSSFCAAAFKNSELELEEVYFARGCNDSKKLRFLKCWMKQIKKSSCSALVLEEKSKPRWDIQEDINDRLNELHQESEQPISSSLAGENSFTGASRIQDEAAAEHQPETSETFLSNLSNKIQQGLESEAVELGALAQRLVNSSIYWLNKKCEAETTSEDQLPVITSQATGGFLTAELLKLLLRDPKELIAKCRSNDPSFQSSEGSSSEKIVREYELQILFRMEILRSEVGESIVDSLKQKFVKQICLLLETIQCHLEGGFFGDWNLDNYVGKIIKARYSDTLEDVVHRIYTKMDLLLFADEDEPPNRLFNSEDSNQSLREKPEREEMGENLRSSEPISAEDESQQQLEHDGRTQGVAQQEHGRRLIEAQERRERARRFSSFTSWVPDLQRVWAPKQPKATKPKSNSLRKLSKRKKHAEEINDTVCETPMTEKKRSKSCRNSFDDEDYEDNDFSNQSCSSVSKALFQDDL</sequence>
<organism evidence="2 3">
    <name type="scientific">Trema orientale</name>
    <name type="common">Charcoal tree</name>
    <name type="synonym">Celtis orientalis</name>
    <dbReference type="NCBI Taxonomy" id="63057"/>
    <lineage>
        <taxon>Eukaryota</taxon>
        <taxon>Viridiplantae</taxon>
        <taxon>Streptophyta</taxon>
        <taxon>Embryophyta</taxon>
        <taxon>Tracheophyta</taxon>
        <taxon>Spermatophyta</taxon>
        <taxon>Magnoliopsida</taxon>
        <taxon>eudicotyledons</taxon>
        <taxon>Gunneridae</taxon>
        <taxon>Pentapetalae</taxon>
        <taxon>rosids</taxon>
        <taxon>fabids</taxon>
        <taxon>Rosales</taxon>
        <taxon>Cannabaceae</taxon>
        <taxon>Trema</taxon>
    </lineage>
</organism>
<protein>
    <submittedName>
        <fullName evidence="2">Treslin</fullName>
    </submittedName>
</protein>
<reference evidence="3" key="1">
    <citation type="submission" date="2016-06" db="EMBL/GenBank/DDBJ databases">
        <title>Parallel loss of symbiosis genes in relatives of nitrogen-fixing non-legume Parasponia.</title>
        <authorList>
            <person name="Van Velzen R."/>
            <person name="Holmer R."/>
            <person name="Bu F."/>
            <person name="Rutten L."/>
            <person name="Van Zeijl A."/>
            <person name="Liu W."/>
            <person name="Santuari L."/>
            <person name="Cao Q."/>
            <person name="Sharma T."/>
            <person name="Shen D."/>
            <person name="Roswanjaya Y."/>
            <person name="Wardhani T."/>
            <person name="Kalhor M.S."/>
            <person name="Jansen J."/>
            <person name="Van den Hoogen J."/>
            <person name="Gungor B."/>
            <person name="Hartog M."/>
            <person name="Hontelez J."/>
            <person name="Verver J."/>
            <person name="Yang W.-C."/>
            <person name="Schijlen E."/>
            <person name="Repin R."/>
            <person name="Schilthuizen M."/>
            <person name="Schranz E."/>
            <person name="Heidstra R."/>
            <person name="Miyata K."/>
            <person name="Fedorova E."/>
            <person name="Kohlen W."/>
            <person name="Bisseling T."/>
            <person name="Smit S."/>
            <person name="Geurts R."/>
        </authorList>
    </citation>
    <scope>NUCLEOTIDE SEQUENCE [LARGE SCALE GENOMIC DNA]</scope>
    <source>
        <strain evidence="3">cv. RG33-2</strain>
    </source>
</reference>
<accession>A0A2P5FGJ6</accession>
<dbReference type="GO" id="GO:0007095">
    <property type="term" value="P:mitotic G2 DNA damage checkpoint signaling"/>
    <property type="evidence" value="ECO:0007669"/>
    <property type="project" value="TreeGrafter"/>
</dbReference>
<feature type="compositionally biased region" description="Basic and acidic residues" evidence="1">
    <location>
        <begin position="866"/>
        <end position="877"/>
    </location>
</feature>
<gene>
    <name evidence="2" type="ORF">TorRG33x02_072930</name>
</gene>
<dbReference type="PANTHER" id="PTHR21556">
    <property type="entry name" value="TRESLIN"/>
    <property type="match status" value="1"/>
</dbReference>
<dbReference type="GO" id="GO:0003682">
    <property type="term" value="F:chromatin binding"/>
    <property type="evidence" value="ECO:0007669"/>
    <property type="project" value="TreeGrafter"/>
</dbReference>
<evidence type="ECO:0000313" key="3">
    <source>
        <dbReference type="Proteomes" id="UP000237000"/>
    </source>
</evidence>
<dbReference type="GO" id="GO:0010212">
    <property type="term" value="P:response to ionizing radiation"/>
    <property type="evidence" value="ECO:0007669"/>
    <property type="project" value="InterPro"/>
</dbReference>
<feature type="region of interest" description="Disordered" evidence="1">
    <location>
        <begin position="854"/>
        <end position="910"/>
    </location>
</feature>
<name>A0A2P5FGJ6_TREOI</name>
<dbReference type="FunCoup" id="A0A2P5FGJ6">
    <property type="interactions" value="964"/>
</dbReference>
<dbReference type="PANTHER" id="PTHR21556:SF2">
    <property type="entry name" value="TRESLIN"/>
    <property type="match status" value="1"/>
</dbReference>
<keyword evidence="3" id="KW-1185">Reference proteome</keyword>
<proteinExistence type="predicted"/>
<dbReference type="OrthoDB" id="1913152at2759"/>
<evidence type="ECO:0000256" key="1">
    <source>
        <dbReference type="SAM" id="MobiDB-lite"/>
    </source>
</evidence>
<dbReference type="InParanoid" id="A0A2P5FGJ6"/>
<dbReference type="InterPro" id="IPR026153">
    <property type="entry name" value="Treslin"/>
</dbReference>
<feature type="compositionally biased region" description="Polar residues" evidence="1">
    <location>
        <begin position="515"/>
        <end position="526"/>
    </location>
</feature>
<feature type="compositionally biased region" description="Polar residues" evidence="1">
    <location>
        <begin position="856"/>
        <end position="865"/>
    </location>
</feature>
<dbReference type="GO" id="GO:0030174">
    <property type="term" value="P:regulation of DNA-templated DNA replication initiation"/>
    <property type="evidence" value="ECO:0007669"/>
    <property type="project" value="TreeGrafter"/>
</dbReference>
<evidence type="ECO:0000313" key="2">
    <source>
        <dbReference type="EMBL" id="PON96914.1"/>
    </source>
</evidence>
<dbReference type="GO" id="GO:0033314">
    <property type="term" value="P:mitotic DNA replication checkpoint signaling"/>
    <property type="evidence" value="ECO:0007669"/>
    <property type="project" value="InterPro"/>
</dbReference>
<feature type="region of interest" description="Disordered" evidence="1">
    <location>
        <begin position="515"/>
        <end position="541"/>
    </location>
</feature>
<dbReference type="EMBL" id="JXTC01000035">
    <property type="protein sequence ID" value="PON96914.1"/>
    <property type="molecule type" value="Genomic_DNA"/>
</dbReference>
<comment type="caution">
    <text evidence="2">The sequence shown here is derived from an EMBL/GenBank/DDBJ whole genome shotgun (WGS) entry which is preliminary data.</text>
</comment>